<reference evidence="7 8" key="1">
    <citation type="journal article" date="2019" name="Nat. Ecol. Evol.">
        <title>Megaphylogeny resolves global patterns of mushroom evolution.</title>
        <authorList>
            <person name="Varga T."/>
            <person name="Krizsan K."/>
            <person name="Foldi C."/>
            <person name="Dima B."/>
            <person name="Sanchez-Garcia M."/>
            <person name="Sanchez-Ramirez S."/>
            <person name="Szollosi G.J."/>
            <person name="Szarkandi J.G."/>
            <person name="Papp V."/>
            <person name="Albert L."/>
            <person name="Andreopoulos W."/>
            <person name="Angelini C."/>
            <person name="Antonin V."/>
            <person name="Barry K.W."/>
            <person name="Bougher N.L."/>
            <person name="Buchanan P."/>
            <person name="Buyck B."/>
            <person name="Bense V."/>
            <person name="Catcheside P."/>
            <person name="Chovatia M."/>
            <person name="Cooper J."/>
            <person name="Damon W."/>
            <person name="Desjardin D."/>
            <person name="Finy P."/>
            <person name="Geml J."/>
            <person name="Haridas S."/>
            <person name="Hughes K."/>
            <person name="Justo A."/>
            <person name="Karasinski D."/>
            <person name="Kautmanova I."/>
            <person name="Kiss B."/>
            <person name="Kocsube S."/>
            <person name="Kotiranta H."/>
            <person name="LaButti K.M."/>
            <person name="Lechner B.E."/>
            <person name="Liimatainen K."/>
            <person name="Lipzen A."/>
            <person name="Lukacs Z."/>
            <person name="Mihaltcheva S."/>
            <person name="Morgado L.N."/>
            <person name="Niskanen T."/>
            <person name="Noordeloos M.E."/>
            <person name="Ohm R.A."/>
            <person name="Ortiz-Santana B."/>
            <person name="Ovrebo C."/>
            <person name="Racz N."/>
            <person name="Riley R."/>
            <person name="Savchenko A."/>
            <person name="Shiryaev A."/>
            <person name="Soop K."/>
            <person name="Spirin V."/>
            <person name="Szebenyi C."/>
            <person name="Tomsovsky M."/>
            <person name="Tulloss R.E."/>
            <person name="Uehling J."/>
            <person name="Grigoriev I.V."/>
            <person name="Vagvolgyi C."/>
            <person name="Papp T."/>
            <person name="Martin F.M."/>
            <person name="Miettinen O."/>
            <person name="Hibbett D.S."/>
            <person name="Nagy L.G."/>
        </authorList>
    </citation>
    <scope>NUCLEOTIDE SEQUENCE [LARGE SCALE GENOMIC DNA]</scope>
    <source>
        <strain evidence="7 8">FP101781</strain>
    </source>
</reference>
<dbReference type="AlphaFoldDB" id="A0A4Y7SP95"/>
<dbReference type="GO" id="GO:0005634">
    <property type="term" value="C:nucleus"/>
    <property type="evidence" value="ECO:0007669"/>
    <property type="project" value="TreeGrafter"/>
</dbReference>
<evidence type="ECO:0000256" key="4">
    <source>
        <dbReference type="PROSITE-ProRule" id="PRU00134"/>
    </source>
</evidence>
<evidence type="ECO:0000256" key="2">
    <source>
        <dbReference type="ARBA" id="ARBA00022771"/>
    </source>
</evidence>
<dbReference type="GO" id="GO:0008270">
    <property type="term" value="F:zinc ion binding"/>
    <property type="evidence" value="ECO:0007669"/>
    <property type="project" value="UniProtKB-KW"/>
</dbReference>
<dbReference type="OrthoDB" id="432970at2759"/>
<keyword evidence="8" id="KW-1185">Reference proteome</keyword>
<dbReference type="PANTHER" id="PTHR10237:SF15">
    <property type="entry name" value="LD37257P"/>
    <property type="match status" value="1"/>
</dbReference>
<organism evidence="7 8">
    <name type="scientific">Coprinellus micaceus</name>
    <name type="common">Glistening ink-cap mushroom</name>
    <name type="synonym">Coprinus micaceus</name>
    <dbReference type="NCBI Taxonomy" id="71717"/>
    <lineage>
        <taxon>Eukaryota</taxon>
        <taxon>Fungi</taxon>
        <taxon>Dikarya</taxon>
        <taxon>Basidiomycota</taxon>
        <taxon>Agaricomycotina</taxon>
        <taxon>Agaricomycetes</taxon>
        <taxon>Agaricomycetidae</taxon>
        <taxon>Agaricales</taxon>
        <taxon>Agaricineae</taxon>
        <taxon>Psathyrellaceae</taxon>
        <taxon>Coprinellus</taxon>
    </lineage>
</organism>
<proteinExistence type="predicted"/>
<protein>
    <recommendedName>
        <fullName evidence="6">MYND-type domain-containing protein</fullName>
    </recommendedName>
</protein>
<gene>
    <name evidence="7" type="ORF">FA13DRAFT_1694133</name>
</gene>
<dbReference type="Pfam" id="PF01753">
    <property type="entry name" value="zf-MYND"/>
    <property type="match status" value="1"/>
</dbReference>
<evidence type="ECO:0000313" key="8">
    <source>
        <dbReference type="Proteomes" id="UP000298030"/>
    </source>
</evidence>
<dbReference type="PROSITE" id="PS50865">
    <property type="entry name" value="ZF_MYND_2"/>
    <property type="match status" value="1"/>
</dbReference>
<accession>A0A4Y7SP95</accession>
<dbReference type="Proteomes" id="UP000298030">
    <property type="component" value="Unassembled WGS sequence"/>
</dbReference>
<feature type="domain" description="MYND-type" evidence="6">
    <location>
        <begin position="1144"/>
        <end position="1183"/>
    </location>
</feature>
<dbReference type="STRING" id="71717.A0A4Y7SP95"/>
<dbReference type="GO" id="GO:0000981">
    <property type="term" value="F:DNA-binding transcription factor activity, RNA polymerase II-specific"/>
    <property type="evidence" value="ECO:0007669"/>
    <property type="project" value="TreeGrafter"/>
</dbReference>
<name>A0A4Y7SP95_COPMI</name>
<dbReference type="SUPFAM" id="SSF144232">
    <property type="entry name" value="HIT/MYND zinc finger-like"/>
    <property type="match status" value="1"/>
</dbReference>
<evidence type="ECO:0000256" key="5">
    <source>
        <dbReference type="SAM" id="MobiDB-lite"/>
    </source>
</evidence>
<comment type="caution">
    <text evidence="7">The sequence shown here is derived from an EMBL/GenBank/DDBJ whole genome shotgun (WGS) entry which is preliminary data.</text>
</comment>
<dbReference type="EMBL" id="QPFP01000074">
    <property type="protein sequence ID" value="TEB23713.1"/>
    <property type="molecule type" value="Genomic_DNA"/>
</dbReference>
<dbReference type="InterPro" id="IPR002893">
    <property type="entry name" value="Znf_MYND"/>
</dbReference>
<keyword evidence="1" id="KW-0479">Metal-binding</keyword>
<keyword evidence="3" id="KW-0862">Zinc</keyword>
<keyword evidence="2 4" id="KW-0863">Zinc-finger</keyword>
<dbReference type="Gene3D" id="6.10.140.2220">
    <property type="match status" value="1"/>
</dbReference>
<dbReference type="InterPro" id="IPR024119">
    <property type="entry name" value="TF_DEAF-1"/>
</dbReference>
<dbReference type="PANTHER" id="PTHR10237">
    <property type="entry name" value="DEFORMED EPIDERMAL AUTOREGULATORY FACTOR 1 HOMOLOG SUPPRESSIN"/>
    <property type="match status" value="1"/>
</dbReference>
<evidence type="ECO:0000259" key="6">
    <source>
        <dbReference type="PROSITE" id="PS50865"/>
    </source>
</evidence>
<sequence length="1184" mass="130778">MSHTVVWRPKTFFYPIGNTPATSLTEYLPPDANASILALGCGDPRSVFYTIHANSKLSFDRALDFTFCDTEPAVLARNVLIFTLIHDKCDEETIEHLWKIWFDVFIEKGSFDIVVDHCTKLVNLSSDLDRWNSSPYSALIKFCTLDTLSQLRRYWELYTFKGQDAVKLKPTVLRDMKQMNATKIGKGIVLTSARSAGVMVMDMVELSHVHFKSYWETGVTGDDPAEARRSTHVNPSLLHSCSGDTFNLHYGTDPMACFHLAPAFLPIQGGGNMPAQGVSGLIPVAKAQFSQWCRSFHSRTNSGFSKTQLRFFVGDGLALCKALRYTAGTGETRTPEYADAWRATTIAFTNDYREDSADRAPLSFNVIDTSNLSDHLGPLNILIVAAPILKRDPTSALFTHSLVSTKGDGGNKVEHVSALQKIGVDLPILSLIFGIVPERVSSEFTSQSIAQEMIMSGINDSYQLFEFNIWRVSTGQGLGRIYTFSSDPMDLGEAIFASYLKLYSDEGFAGIYKGSKPVLKHYTRDTFASFLSFVKDAFTGDWDAVTERLITRVQADTTLFVGNNGYQDLCRALHMEGVMSIMPSPQRFPPASHEYIYHGWNDIPRAACVAMTVPRSKIQPLIEDGHNLAIVHCQLTGPGGNSMFWNVQTSFGRLEEVSPGPDRKLIIHEDKEGWAGTSDLIVHFVAPAWNFVQWGASKFKLALHMWGPLAVKVFRPKLGVEMCIFRTTLADSQRTYITKDRPRLASENASNPPSLVFVPKVPTFLGVLESQVVTLKFKGTEPVTFVARCPVTEEKAKTTLADKATQVEAQPATISSVRVSFKGFESTVSFPYPVDTKSLVTRIARKSSYIEVEGRVAHTVKIPVELDPFLVVLTKTGPAELSMHHVALDTLPALRSPVPVRSDPGWLERHLKFCLTEEGRQLVPGEPNPPMWDLKESILHTFTHVLKTNKGKPTVFQLSDSGELGVHTIVFASALRIDLTAHTVVADACVMPLTVDLITQGSFQQDLMTMNTSVVSLKTTMTDGEVPLWKAFLPTIVERCRTWRHEEGEKCEYVKKGKVPLTLETAEDPLCGCGRGKDLGGFESVKEWAPFKPYVTRAAISLPFSTSLLGGTAAEIRNMGKGPGERPATRSAGSGPSVTRGDRCAACGQPGKPKLLFCARCKVAKYCSPACQKADWKKHKPSCS</sequence>
<dbReference type="Pfam" id="PF14737">
    <property type="entry name" value="DUF4470"/>
    <property type="match status" value="1"/>
</dbReference>
<evidence type="ECO:0000313" key="7">
    <source>
        <dbReference type="EMBL" id="TEB23713.1"/>
    </source>
</evidence>
<evidence type="ECO:0000256" key="1">
    <source>
        <dbReference type="ARBA" id="ARBA00022723"/>
    </source>
</evidence>
<dbReference type="InterPro" id="IPR027974">
    <property type="entry name" value="DUF4470"/>
</dbReference>
<feature type="region of interest" description="Disordered" evidence="5">
    <location>
        <begin position="1118"/>
        <end position="1139"/>
    </location>
</feature>
<dbReference type="PROSITE" id="PS01360">
    <property type="entry name" value="ZF_MYND_1"/>
    <property type="match status" value="1"/>
</dbReference>
<evidence type="ECO:0000256" key="3">
    <source>
        <dbReference type="ARBA" id="ARBA00022833"/>
    </source>
</evidence>